<dbReference type="GO" id="GO:0008168">
    <property type="term" value="F:methyltransferase activity"/>
    <property type="evidence" value="ECO:0007669"/>
    <property type="project" value="UniProtKB-KW"/>
</dbReference>
<organism evidence="1">
    <name type="scientific">Enterococcus faecium</name>
    <name type="common">Streptococcus faecium</name>
    <dbReference type="NCBI Taxonomy" id="1352"/>
    <lineage>
        <taxon>Bacteria</taxon>
        <taxon>Bacillati</taxon>
        <taxon>Bacillota</taxon>
        <taxon>Bacilli</taxon>
        <taxon>Lactobacillales</taxon>
        <taxon>Enterococcaceae</taxon>
        <taxon>Enterococcus</taxon>
    </lineage>
</organism>
<reference evidence="1" key="1">
    <citation type="journal article" date="2013" name="Microb. Drug Resist.">
        <title>Characterization of Enterococcus faecium with macrolide resistance and reduced susceptibility to quinupristin/dalfopristin in a Japanese hospital: detection of extensive diversity in erm(B)-regulator regions.</title>
        <authorList>
            <person name="Isogai N."/>
            <person name="Urushibara N."/>
            <person name="Kawaguchiya M."/>
            <person name="Ghosh S."/>
            <person name="Suzaki K."/>
            <person name="Watanabe N."/>
            <person name="Quinones D."/>
            <person name="Kobayashi N."/>
        </authorList>
    </citation>
    <scope>NUCLEOTIDE SEQUENCE</scope>
    <source>
        <strain evidence="1">E226</strain>
    </source>
</reference>
<accession>I0AYT6</accession>
<protein>
    <submittedName>
        <fullName evidence="1">rRNA methylase leader peptide</fullName>
    </submittedName>
</protein>
<name>I0AYT6_ENTFC</name>
<sequence>MLVFHKCVM</sequence>
<keyword evidence="1" id="KW-0489">Methyltransferase</keyword>
<proteinExistence type="predicted"/>
<dbReference type="GO" id="GO:0032259">
    <property type="term" value="P:methylation"/>
    <property type="evidence" value="ECO:0007669"/>
    <property type="project" value="UniProtKB-KW"/>
</dbReference>
<evidence type="ECO:0000313" key="1">
    <source>
        <dbReference type="EMBL" id="AFH54424.1"/>
    </source>
</evidence>
<dbReference type="EMBL" id="JN899585">
    <property type="protein sequence ID" value="AFH54424.1"/>
    <property type="molecule type" value="Genomic_DNA"/>
</dbReference>
<keyword evidence="1" id="KW-0808">Transferase</keyword>